<protein>
    <submittedName>
        <fullName evidence="3">G_PROTEIN_RECEP_F1_2 domain-containing protein</fullName>
    </submittedName>
</protein>
<dbReference type="InterPro" id="IPR019421">
    <property type="entry name" value="7TM_GPCR_serpentine_rcpt_Srd"/>
</dbReference>
<reference evidence="2" key="2">
    <citation type="submission" date="2014-05" db="EMBL/GenBank/DDBJ databases">
        <title>The genome and life-stage specific transcriptomes of Globodera pallida elucidate key aspects of plant parasitism by a cyst nematode.</title>
        <authorList>
            <person name="Cotton J.A."/>
            <person name="Lilley C.J."/>
            <person name="Jones L.M."/>
            <person name="Kikuchi T."/>
            <person name="Reid A.J."/>
            <person name="Thorpe P."/>
            <person name="Tsai I.J."/>
            <person name="Beasley H."/>
            <person name="Blok V."/>
            <person name="Cock P.J.A."/>
            <person name="Van den Akker S.E."/>
            <person name="Holroyd N."/>
            <person name="Hunt M."/>
            <person name="Mantelin S."/>
            <person name="Naghra H."/>
            <person name="Pain A."/>
            <person name="Palomares-Rius J.E."/>
            <person name="Zarowiecki M."/>
            <person name="Berriman M."/>
            <person name="Jones J.T."/>
            <person name="Urwin P.E."/>
        </authorList>
    </citation>
    <scope>NUCLEOTIDE SEQUENCE [LARGE SCALE GENOMIC DNA]</scope>
    <source>
        <strain evidence="2">Lindley</strain>
    </source>
</reference>
<accession>A0A183CJG7</accession>
<feature type="transmembrane region" description="Helical" evidence="1">
    <location>
        <begin position="46"/>
        <end position="68"/>
    </location>
</feature>
<dbReference type="InterPro" id="IPR019428">
    <property type="entry name" value="7TM_GPCR_serpentine_rcpt_Str"/>
</dbReference>
<dbReference type="AlphaFoldDB" id="A0A183CJG7"/>
<name>A0A183CJG7_GLOPA</name>
<evidence type="ECO:0000313" key="2">
    <source>
        <dbReference type="Proteomes" id="UP000050741"/>
    </source>
</evidence>
<proteinExistence type="predicted"/>
<keyword evidence="1" id="KW-0812">Transmembrane</keyword>
<feature type="transmembrane region" description="Helical" evidence="1">
    <location>
        <begin position="74"/>
        <end position="91"/>
    </location>
</feature>
<keyword evidence="1" id="KW-1133">Transmembrane helix</keyword>
<dbReference type="Proteomes" id="UP000050741">
    <property type="component" value="Unassembled WGS sequence"/>
</dbReference>
<dbReference type="Pfam" id="PF10317">
    <property type="entry name" value="7TM_GPCR_Srd"/>
    <property type="match status" value="1"/>
</dbReference>
<dbReference type="Pfam" id="PF10326">
    <property type="entry name" value="7TM_GPCR_Str"/>
    <property type="match status" value="1"/>
</dbReference>
<dbReference type="WBParaSite" id="GPLIN_001302300">
    <property type="protein sequence ID" value="GPLIN_001302300"/>
    <property type="gene ID" value="GPLIN_001302300"/>
</dbReference>
<reference evidence="3" key="3">
    <citation type="submission" date="2016-06" db="UniProtKB">
        <authorList>
            <consortium name="WormBaseParasite"/>
        </authorList>
    </citation>
    <scope>IDENTIFICATION</scope>
</reference>
<sequence>MGTSIVRIIMNSFNWIAFGVGVILNGILIHLIVRHTHKSMRMYSKILLQTCATDIALLTINLLFHQYSYTTGKVYVSLFGYVAQFIYRYLLLNWNKTLSTFKYFILFGTMLFIPLVYCVDLFVCYYPPTDHTYLEDQSVADILALNINDHNALTGHSFNDWKQTMGFYYIIIACTIAYMIIITLAFLMDKLLKERLKLGANR</sequence>
<evidence type="ECO:0000313" key="3">
    <source>
        <dbReference type="WBParaSite" id="GPLIN_001302300"/>
    </source>
</evidence>
<evidence type="ECO:0000256" key="1">
    <source>
        <dbReference type="SAM" id="Phobius"/>
    </source>
</evidence>
<organism evidence="2 3">
    <name type="scientific">Globodera pallida</name>
    <name type="common">Potato cyst nematode worm</name>
    <name type="synonym">Heterodera pallida</name>
    <dbReference type="NCBI Taxonomy" id="36090"/>
    <lineage>
        <taxon>Eukaryota</taxon>
        <taxon>Metazoa</taxon>
        <taxon>Ecdysozoa</taxon>
        <taxon>Nematoda</taxon>
        <taxon>Chromadorea</taxon>
        <taxon>Rhabditida</taxon>
        <taxon>Tylenchina</taxon>
        <taxon>Tylenchomorpha</taxon>
        <taxon>Tylenchoidea</taxon>
        <taxon>Heteroderidae</taxon>
        <taxon>Heteroderinae</taxon>
        <taxon>Globodera</taxon>
    </lineage>
</organism>
<feature type="transmembrane region" description="Helical" evidence="1">
    <location>
        <begin position="167"/>
        <end position="187"/>
    </location>
</feature>
<keyword evidence="2" id="KW-1185">Reference proteome</keyword>
<feature type="transmembrane region" description="Helical" evidence="1">
    <location>
        <begin position="103"/>
        <end position="128"/>
    </location>
</feature>
<dbReference type="SUPFAM" id="SSF81321">
    <property type="entry name" value="Family A G protein-coupled receptor-like"/>
    <property type="match status" value="1"/>
</dbReference>
<feature type="transmembrane region" description="Helical" evidence="1">
    <location>
        <begin position="12"/>
        <end position="34"/>
    </location>
</feature>
<reference evidence="2" key="1">
    <citation type="submission" date="2013-12" db="EMBL/GenBank/DDBJ databases">
        <authorList>
            <person name="Aslett M."/>
        </authorList>
    </citation>
    <scope>NUCLEOTIDE SEQUENCE [LARGE SCALE GENOMIC DNA]</scope>
    <source>
        <strain evidence="2">Lindley</strain>
    </source>
</reference>
<keyword evidence="1" id="KW-0472">Membrane</keyword>